<dbReference type="GO" id="GO:0016757">
    <property type="term" value="F:glycosyltransferase activity"/>
    <property type="evidence" value="ECO:0007669"/>
    <property type="project" value="InterPro"/>
</dbReference>
<dbReference type="InterPro" id="IPR050194">
    <property type="entry name" value="Glycosyltransferase_grp1"/>
</dbReference>
<dbReference type="EMBL" id="CP053586">
    <property type="protein sequence ID" value="WNZ26594.1"/>
    <property type="molecule type" value="Genomic_DNA"/>
</dbReference>
<evidence type="ECO:0000313" key="2">
    <source>
        <dbReference type="EMBL" id="WNZ26594.1"/>
    </source>
</evidence>
<accession>A0AA97AJF9</accession>
<gene>
    <name evidence="2" type="ORF">HJG54_13730</name>
</gene>
<dbReference type="PANTHER" id="PTHR45947">
    <property type="entry name" value="SULFOQUINOVOSYL TRANSFERASE SQD2"/>
    <property type="match status" value="1"/>
</dbReference>
<sequence>MRKPVLTIFYQFDPWHSTIGGIQTIIANFLKYAPDEFELRVVGTASQPDQAVGKWQEANFADRAVWFMPLFRLQNDNVRKIFPTTLRYTAALLGHRLSSDFMHFHRLEPTLAALPWSGDKTLFVHNDIRKQIQHRGNSNAMLWQRFPKAYFLLERLLIGQFDQILSCNAESVKLYQERYSALLGQISHIRNTVDTDTFYPLSTEERQQARITFAHGMGLPEDTKFVLFAGRLHPQKDPVLLVRAIAALADPGVHLLIAGDGELAPTVRSEVERAGIYSHVTLLGPLAQAQLANLHQIVHVFALTSTHEGMPLVVLESLACGTPVVTTRCGDTPNLLTADSGGICQERTAVAVADKLRQVLQHPEHYSAEACVRVAQPFSARSVIRDVYDDMLQRWDKRISLSTA</sequence>
<proteinExistence type="predicted"/>
<dbReference type="Gene3D" id="3.40.50.2000">
    <property type="entry name" value="Glycogen Phosphorylase B"/>
    <property type="match status" value="2"/>
</dbReference>
<evidence type="ECO:0000259" key="1">
    <source>
        <dbReference type="Pfam" id="PF00534"/>
    </source>
</evidence>
<dbReference type="SUPFAM" id="SSF53756">
    <property type="entry name" value="UDP-Glycosyltransferase/glycogen phosphorylase"/>
    <property type="match status" value="1"/>
</dbReference>
<dbReference type="AlphaFoldDB" id="A0AA97AJF9"/>
<name>A0AA97AJF9_9CYAN</name>
<dbReference type="PANTHER" id="PTHR45947:SF3">
    <property type="entry name" value="SULFOQUINOVOSYL TRANSFERASE SQD2"/>
    <property type="match status" value="1"/>
</dbReference>
<feature type="domain" description="Glycosyl transferase family 1" evidence="1">
    <location>
        <begin position="218"/>
        <end position="366"/>
    </location>
</feature>
<organism evidence="2">
    <name type="scientific">Leptolyngbya sp. NK1-12</name>
    <dbReference type="NCBI Taxonomy" id="2547451"/>
    <lineage>
        <taxon>Bacteria</taxon>
        <taxon>Bacillati</taxon>
        <taxon>Cyanobacteriota</taxon>
        <taxon>Cyanophyceae</taxon>
        <taxon>Leptolyngbyales</taxon>
        <taxon>Leptolyngbyaceae</taxon>
        <taxon>Leptolyngbya group</taxon>
        <taxon>Leptolyngbya</taxon>
    </lineage>
</organism>
<dbReference type="InterPro" id="IPR001296">
    <property type="entry name" value="Glyco_trans_1"/>
</dbReference>
<reference evidence="2" key="1">
    <citation type="submission" date="2020-05" db="EMBL/GenBank/DDBJ databases">
        <authorList>
            <person name="Zhu T."/>
            <person name="Keshari N."/>
            <person name="Lu X."/>
        </authorList>
    </citation>
    <scope>NUCLEOTIDE SEQUENCE</scope>
    <source>
        <strain evidence="2">NK1-12</strain>
    </source>
</reference>
<protein>
    <submittedName>
        <fullName evidence="2">Glycosyltransferase</fullName>
    </submittedName>
</protein>
<dbReference type="Pfam" id="PF00534">
    <property type="entry name" value="Glycos_transf_1"/>
    <property type="match status" value="1"/>
</dbReference>